<keyword evidence="2" id="KW-1185">Reference proteome</keyword>
<evidence type="ECO:0000313" key="2">
    <source>
        <dbReference type="Proteomes" id="UP001148629"/>
    </source>
</evidence>
<evidence type="ECO:0000313" key="1">
    <source>
        <dbReference type="EMBL" id="KAJ3529969.1"/>
    </source>
</evidence>
<proteinExistence type="predicted"/>
<sequence length="765" mass="83868">MNWSLVLSGLVFMTKSAIAWQYISPDALPSDSLSNSCKAALVVNLDCPRQVASFFEREPVPVASLEEACTSACRTSLANFETSLKTECGEEDVIEYDPGADPVHISIVATDIYYHLVRTCIKDGDRWCNAWAFENSPDRVSSTSGSTASTVTASVDMCDNCVIKPFQFLAGTSYSNGYALQADYSTLTESCSKTGFPLATTSISKANDVATAWMLYDNSLKAFCASFPSEGEKICIMNKCKTYTIQADDTCQGIAVAANISMVQLYTCDTICLEPHDDEDYAPITRTTTTLMPKPTAAPVPSNIANGTNENCAQFYSVQIGDYCNQIIMAFSISLQDFLFLNQGINAECTNLFAEESYCVAPVGPINMYPGHPDYVDPVTVTPDVAFSDLPNATFTAPVMTGLPTYLPRANGTRKDCLIYIDGTDLQVDMSWSFSFSACAELAGTWEMSLDELQNWNPSLNATSPDCAFSEDFSYCMAAYKKLNTYTGEDESESAATSTTTASTASTDTTAEPTETELPIRDGAAEGCTKYYAVVPPQTCQEVLDANNLTIAEFYAMNPSIGAECTNLWPNYRYCVEVKRMAVAVQYGKTLQRDAQYASDHFSSNCLVPRPIRRICVKAQFKELLAALYHLLGLLCARRASLWFRRHMPWGIQTTLLDDVMGVLGVANARLQDGMIPSKIPGTCSPDKNPWMLDLTKNMIATRGIQVQFLRPLCTPAVIQVTVHLKDIEDDGSSFLVCGAIKDGKGKKYAKAETRWVVFRPRGKF</sequence>
<organism evidence="1 2">
    <name type="scientific">Fusarium decemcellulare</name>
    <dbReference type="NCBI Taxonomy" id="57161"/>
    <lineage>
        <taxon>Eukaryota</taxon>
        <taxon>Fungi</taxon>
        <taxon>Dikarya</taxon>
        <taxon>Ascomycota</taxon>
        <taxon>Pezizomycotina</taxon>
        <taxon>Sordariomycetes</taxon>
        <taxon>Hypocreomycetidae</taxon>
        <taxon>Hypocreales</taxon>
        <taxon>Nectriaceae</taxon>
        <taxon>Fusarium</taxon>
        <taxon>Fusarium decemcellulare species complex</taxon>
    </lineage>
</organism>
<comment type="caution">
    <text evidence="1">The sequence shown here is derived from an EMBL/GenBank/DDBJ whole genome shotgun (WGS) entry which is preliminary data.</text>
</comment>
<dbReference type="Proteomes" id="UP001148629">
    <property type="component" value="Unassembled WGS sequence"/>
</dbReference>
<protein>
    <submittedName>
        <fullName evidence="1">Uncharacterized protein</fullName>
    </submittedName>
</protein>
<accession>A0ACC1S1I0</accession>
<name>A0ACC1S1I0_9HYPO</name>
<reference evidence="1" key="1">
    <citation type="submission" date="2022-08" db="EMBL/GenBank/DDBJ databases">
        <title>Genome Sequence of Fusarium decemcellulare.</title>
        <authorList>
            <person name="Buettner E."/>
        </authorList>
    </citation>
    <scope>NUCLEOTIDE SEQUENCE</scope>
    <source>
        <strain evidence="1">Babe19</strain>
    </source>
</reference>
<dbReference type="EMBL" id="JANRMS010001227">
    <property type="protein sequence ID" value="KAJ3529969.1"/>
    <property type="molecule type" value="Genomic_DNA"/>
</dbReference>
<gene>
    <name evidence="1" type="ORF">NM208_g9529</name>
</gene>